<feature type="compositionally biased region" description="Basic residues" evidence="5">
    <location>
        <begin position="155"/>
        <end position="166"/>
    </location>
</feature>
<evidence type="ECO:0000256" key="2">
    <source>
        <dbReference type="ARBA" id="ARBA00023015"/>
    </source>
</evidence>
<feature type="domain" description="BHLH" evidence="6">
    <location>
        <begin position="199"/>
        <end position="251"/>
    </location>
</feature>
<dbReference type="PRINTS" id="PR00081">
    <property type="entry name" value="GDHRDH"/>
</dbReference>
<feature type="compositionally biased region" description="Acidic residues" evidence="5">
    <location>
        <begin position="91"/>
        <end position="105"/>
    </location>
</feature>
<dbReference type="GO" id="GO:0006635">
    <property type="term" value="P:fatty acid beta-oxidation"/>
    <property type="evidence" value="ECO:0007669"/>
    <property type="project" value="TreeGrafter"/>
</dbReference>
<evidence type="ECO:0000256" key="5">
    <source>
        <dbReference type="SAM" id="MobiDB-lite"/>
    </source>
</evidence>
<dbReference type="Pfam" id="PF00010">
    <property type="entry name" value="HLH"/>
    <property type="match status" value="1"/>
</dbReference>
<dbReference type="FunFam" id="4.10.280.10:FF:000015">
    <property type="entry name" value="T-cell acute lymphocytic leukemia 1"/>
    <property type="match status" value="1"/>
</dbReference>
<keyword evidence="2" id="KW-0805">Transcription regulation</keyword>
<reference evidence="7" key="1">
    <citation type="submission" date="2018-08" db="EMBL/GenBank/DDBJ databases">
        <authorList>
            <person name="Cornetti L."/>
        </authorList>
    </citation>
    <scope>NUCLEOTIDE SEQUENCE</scope>
    <source>
        <strain evidence="7">CH-H-2</strain>
    </source>
</reference>
<organism evidence="7">
    <name type="scientific">Megafenestra aurita</name>
    <dbReference type="NCBI Taxonomy" id="2291010"/>
    <lineage>
        <taxon>Eukaryota</taxon>
        <taxon>Metazoa</taxon>
        <taxon>Ecdysozoa</taxon>
        <taxon>Arthropoda</taxon>
        <taxon>Crustacea</taxon>
        <taxon>Branchiopoda</taxon>
        <taxon>Diplostraca</taxon>
        <taxon>Cladocera</taxon>
        <taxon>Anomopoda</taxon>
        <taxon>Daphniidae</taxon>
        <taxon>Megafenestra</taxon>
    </lineage>
</organism>
<evidence type="ECO:0000256" key="1">
    <source>
        <dbReference type="ARBA" id="ARBA00023002"/>
    </source>
</evidence>
<dbReference type="Gene3D" id="4.10.280.10">
    <property type="entry name" value="Helix-loop-helix DNA-binding domain"/>
    <property type="match status" value="1"/>
</dbReference>
<dbReference type="EMBL" id="LR023021">
    <property type="protein sequence ID" value="SVE92640.1"/>
    <property type="molecule type" value="mRNA"/>
</dbReference>
<dbReference type="AlphaFoldDB" id="A0A4Y7NHE6"/>
<evidence type="ECO:0000256" key="3">
    <source>
        <dbReference type="ARBA" id="ARBA00023125"/>
    </source>
</evidence>
<dbReference type="Pfam" id="PF13561">
    <property type="entry name" value="adh_short_C2"/>
    <property type="match status" value="2"/>
</dbReference>
<dbReference type="PANTHER" id="PTHR43658:SF8">
    <property type="entry name" value="17-BETA-HYDROXYSTEROID DEHYDROGENASE 14-RELATED"/>
    <property type="match status" value="1"/>
</dbReference>
<dbReference type="PROSITE" id="PS50888">
    <property type="entry name" value="BHLH"/>
    <property type="match status" value="1"/>
</dbReference>
<dbReference type="InterPro" id="IPR002347">
    <property type="entry name" value="SDR_fam"/>
</dbReference>
<evidence type="ECO:0000259" key="6">
    <source>
        <dbReference type="PROSITE" id="PS50888"/>
    </source>
</evidence>
<accession>A0A4Y7NHE6</accession>
<proteinExistence type="evidence at transcript level"/>
<protein>
    <submittedName>
        <fullName evidence="7">EOG090X0D01</fullName>
    </submittedName>
</protein>
<dbReference type="GO" id="GO:0046983">
    <property type="term" value="F:protein dimerization activity"/>
    <property type="evidence" value="ECO:0007669"/>
    <property type="project" value="InterPro"/>
</dbReference>
<dbReference type="CDD" id="cd05369">
    <property type="entry name" value="TER_DECR_SDR_a"/>
    <property type="match status" value="1"/>
</dbReference>
<dbReference type="SMART" id="SM00353">
    <property type="entry name" value="HLH"/>
    <property type="match status" value="1"/>
</dbReference>
<dbReference type="GO" id="GO:0005739">
    <property type="term" value="C:mitochondrion"/>
    <property type="evidence" value="ECO:0007669"/>
    <property type="project" value="TreeGrafter"/>
</dbReference>
<evidence type="ECO:0000256" key="4">
    <source>
        <dbReference type="ARBA" id="ARBA00023163"/>
    </source>
</evidence>
<dbReference type="SUPFAM" id="SSF51735">
    <property type="entry name" value="NAD(P)-binding Rossmann-fold domains"/>
    <property type="match status" value="2"/>
</dbReference>
<name>A0A4Y7NHE6_9CRUS</name>
<dbReference type="SUPFAM" id="SSF47459">
    <property type="entry name" value="HLH, helix-loop-helix DNA-binding domain"/>
    <property type="match status" value="1"/>
</dbReference>
<sequence>MSKSLAAEWGRYGMRFNCISPGAFETEGAFSRLDPTGQFRSAMKDIIPVGRIGDIEEVANLALYMLSDYASWLNGSVVVLDGGNLPYSAEFEDNSEFSPDSDENDIANRQEDDTQTKKTTVVKKEPTSGRSSHEESEGVKAESPSTASSATSLYYRKRLHPSKTRSHQLQSTPSLGGRLTQRTTSSEESSSGRPLIVFPRKTFSNSRERWRQQNVSGAFAELRKLVPTYPPEKKLSKNEILRLAIKYIRLLSNVLEWQKQQEHLIGHKHQPQQPITNRRPTRHRQSLNVEILQKTAEELTAASGNKVVPIQVDVRDPASVKEAVDACQNEFGLPNIVLNNAAGNFISPTERLSPNAWKTITDIVLNGTANVTLDIGKRLIKAKQGATFLAITTPYSLNGSGFVCPSASAKAGVEAMSKSLAAEWGRFGMRFNCLSPGPFETEGAFSRLDPTGQFRSVLKKQIPVGRIGDVEEVANLALYMTSDYSSWMNGSIVVFDGGKLPYTAGDFNLLTKLESEQWDMMEQIIRSSNKKSPES</sequence>
<dbReference type="InterPro" id="IPR011598">
    <property type="entry name" value="bHLH_dom"/>
</dbReference>
<evidence type="ECO:0000313" key="7">
    <source>
        <dbReference type="EMBL" id="SVE92640.1"/>
    </source>
</evidence>
<feature type="compositionally biased region" description="Low complexity" evidence="5">
    <location>
        <begin position="143"/>
        <end position="152"/>
    </location>
</feature>
<gene>
    <name evidence="7" type="primary">EOG090X0D01</name>
</gene>
<dbReference type="InterPro" id="IPR036291">
    <property type="entry name" value="NAD(P)-bd_dom_sf"/>
</dbReference>
<dbReference type="CDD" id="cd19708">
    <property type="entry name" value="bHLH_TS_dHLH3B_like"/>
    <property type="match status" value="1"/>
</dbReference>
<keyword evidence="3" id="KW-0238">DNA-binding</keyword>
<dbReference type="GO" id="GO:0003677">
    <property type="term" value="F:DNA binding"/>
    <property type="evidence" value="ECO:0007669"/>
    <property type="project" value="UniProtKB-KW"/>
</dbReference>
<dbReference type="GO" id="GO:0008670">
    <property type="term" value="F:2,4-dienoyl-CoA reductase (NADPH) activity"/>
    <property type="evidence" value="ECO:0007669"/>
    <property type="project" value="TreeGrafter"/>
</dbReference>
<dbReference type="PANTHER" id="PTHR43658">
    <property type="entry name" value="SHORT-CHAIN DEHYDROGENASE/REDUCTASE"/>
    <property type="match status" value="1"/>
</dbReference>
<feature type="region of interest" description="Disordered" evidence="5">
    <location>
        <begin position="91"/>
        <end position="200"/>
    </location>
</feature>
<keyword evidence="4" id="KW-0804">Transcription</keyword>
<feature type="compositionally biased region" description="Basic and acidic residues" evidence="5">
    <location>
        <begin position="106"/>
        <end position="140"/>
    </location>
</feature>
<dbReference type="Gene3D" id="3.40.50.720">
    <property type="entry name" value="NAD(P)-binding Rossmann-like Domain"/>
    <property type="match status" value="2"/>
</dbReference>
<keyword evidence="1" id="KW-0560">Oxidoreductase</keyword>
<dbReference type="InterPro" id="IPR036638">
    <property type="entry name" value="HLH_DNA-bd_sf"/>
</dbReference>